<keyword evidence="5" id="KW-1185">Reference proteome</keyword>
<organism evidence="4 5">
    <name type="scientific">Nocardioides mesophilus</name>
    <dbReference type="NCBI Taxonomy" id="433659"/>
    <lineage>
        <taxon>Bacteria</taxon>
        <taxon>Bacillati</taxon>
        <taxon>Actinomycetota</taxon>
        <taxon>Actinomycetes</taxon>
        <taxon>Propionibacteriales</taxon>
        <taxon>Nocardioidaceae</taxon>
        <taxon>Nocardioides</taxon>
    </lineage>
</organism>
<dbReference type="RefSeq" id="WP_187577721.1">
    <property type="nucleotide sequence ID" value="NZ_CP060713.1"/>
</dbReference>
<dbReference type="EMBL" id="CP060713">
    <property type="protein sequence ID" value="QNN51878.1"/>
    <property type="molecule type" value="Genomic_DNA"/>
</dbReference>
<dbReference type="InterPro" id="IPR006016">
    <property type="entry name" value="UspA"/>
</dbReference>
<evidence type="ECO:0000256" key="1">
    <source>
        <dbReference type="ARBA" id="ARBA00008791"/>
    </source>
</evidence>
<dbReference type="Gene3D" id="3.40.50.12370">
    <property type="match status" value="1"/>
</dbReference>
<dbReference type="Proteomes" id="UP000515947">
    <property type="component" value="Chromosome"/>
</dbReference>
<feature type="domain" description="UspA" evidence="3">
    <location>
        <begin position="155"/>
        <end position="289"/>
    </location>
</feature>
<accession>A0A7G9R8F3</accession>
<dbReference type="PANTHER" id="PTHR46268:SF6">
    <property type="entry name" value="UNIVERSAL STRESS PROTEIN UP12"/>
    <property type="match status" value="1"/>
</dbReference>
<dbReference type="AlphaFoldDB" id="A0A7G9R8F3"/>
<dbReference type="SUPFAM" id="SSF52402">
    <property type="entry name" value="Adenine nucleotide alpha hydrolases-like"/>
    <property type="match status" value="2"/>
</dbReference>
<evidence type="ECO:0000313" key="5">
    <source>
        <dbReference type="Proteomes" id="UP000515947"/>
    </source>
</evidence>
<sequence>MSSRDLLPIVVAVGDSDVHEAALTFATDQALREGRGVRLVHVVHSRGAGGPESMLLTLRGAQLVGEQLVHHAAERVQQLSDGRLPVDTVVRTGSTVPVLLEASERADRLVLQHRQQSRFARIFTGSTAAGVAERCGVPMVSVPESWTGPLTAGAHVTVAVDQVHPDEALLRHGFSIAEGLRGTLTVMHAWHLPTAYDDAIADRKAVHRWAAQAQRDLQSRVTELRDDYPGVEVRVHVLHMRPFDALLQASGHSDLLVVGRNRAPRRVPRLGSLTRSLIQESLCPVEVVPALRQAETPASAAHQRTRPTQTVRS</sequence>
<dbReference type="CDD" id="cd00293">
    <property type="entry name" value="USP-like"/>
    <property type="match status" value="1"/>
</dbReference>
<reference evidence="4 5" key="1">
    <citation type="submission" date="2020-08" db="EMBL/GenBank/DDBJ databases">
        <title>Genome sequence of Nocardioides mesophilus KACC 16243T.</title>
        <authorList>
            <person name="Hyun D.-W."/>
            <person name="Bae J.-W."/>
        </authorList>
    </citation>
    <scope>NUCLEOTIDE SEQUENCE [LARGE SCALE GENOMIC DNA]</scope>
    <source>
        <strain evidence="4 5">KACC 16243</strain>
    </source>
</reference>
<evidence type="ECO:0000259" key="3">
    <source>
        <dbReference type="Pfam" id="PF00582"/>
    </source>
</evidence>
<protein>
    <submittedName>
        <fullName evidence="4">Universal stress protein</fullName>
    </submittedName>
</protein>
<evidence type="ECO:0000313" key="4">
    <source>
        <dbReference type="EMBL" id="QNN51878.1"/>
    </source>
</evidence>
<gene>
    <name evidence="4" type="ORF">H9L09_15260</name>
</gene>
<dbReference type="PANTHER" id="PTHR46268">
    <property type="entry name" value="STRESS RESPONSE PROTEIN NHAX"/>
    <property type="match status" value="1"/>
</dbReference>
<comment type="similarity">
    <text evidence="1">Belongs to the universal stress protein A family.</text>
</comment>
<name>A0A7G9R8F3_9ACTN</name>
<dbReference type="Pfam" id="PF00582">
    <property type="entry name" value="Usp"/>
    <property type="match status" value="2"/>
</dbReference>
<feature type="domain" description="UspA" evidence="3">
    <location>
        <begin position="9"/>
        <end position="142"/>
    </location>
</feature>
<proteinExistence type="inferred from homology"/>
<feature type="region of interest" description="Disordered" evidence="2">
    <location>
        <begin position="294"/>
        <end position="313"/>
    </location>
</feature>
<evidence type="ECO:0000256" key="2">
    <source>
        <dbReference type="SAM" id="MobiDB-lite"/>
    </source>
</evidence>
<dbReference type="KEGG" id="nmes:H9L09_15260"/>